<keyword evidence="4" id="KW-1185">Reference proteome</keyword>
<evidence type="ECO:0000256" key="2">
    <source>
        <dbReference type="ARBA" id="ARBA00023002"/>
    </source>
</evidence>
<dbReference type="RefSeq" id="WP_181609752.1">
    <property type="nucleotide sequence ID" value="NZ_BAABAM010000012.1"/>
</dbReference>
<dbReference type="AlphaFoldDB" id="A0A7W0CHD6"/>
<dbReference type="PANTHER" id="PTHR24321:SF8">
    <property type="entry name" value="ESTRADIOL 17-BETA-DEHYDROGENASE 8-RELATED"/>
    <property type="match status" value="1"/>
</dbReference>
<dbReference type="PRINTS" id="PR00080">
    <property type="entry name" value="SDRFAMILY"/>
</dbReference>
<dbReference type="FunFam" id="3.40.50.720:FF:000084">
    <property type="entry name" value="Short-chain dehydrogenase reductase"/>
    <property type="match status" value="1"/>
</dbReference>
<dbReference type="Pfam" id="PF13561">
    <property type="entry name" value="adh_short_C2"/>
    <property type="match status" value="1"/>
</dbReference>
<evidence type="ECO:0000313" key="4">
    <source>
        <dbReference type="Proteomes" id="UP000530928"/>
    </source>
</evidence>
<dbReference type="Proteomes" id="UP000530928">
    <property type="component" value="Unassembled WGS sequence"/>
</dbReference>
<dbReference type="InterPro" id="IPR020904">
    <property type="entry name" value="Sc_DH/Rdtase_CS"/>
</dbReference>
<dbReference type="InterPro" id="IPR036291">
    <property type="entry name" value="NAD(P)-bd_dom_sf"/>
</dbReference>
<gene>
    <name evidence="3" type="ORF">HNR30_002331</name>
</gene>
<dbReference type="NCBIfam" id="NF005559">
    <property type="entry name" value="PRK07231.1"/>
    <property type="match status" value="1"/>
</dbReference>
<keyword evidence="2" id="KW-0560">Oxidoreductase</keyword>
<dbReference type="InterPro" id="IPR002347">
    <property type="entry name" value="SDR_fam"/>
</dbReference>
<dbReference type="EMBL" id="JACDUR010000002">
    <property type="protein sequence ID" value="MBA2890990.1"/>
    <property type="molecule type" value="Genomic_DNA"/>
</dbReference>
<comment type="similarity">
    <text evidence="1">Belongs to the short-chain dehydrogenases/reductases (SDR) family.</text>
</comment>
<reference evidence="3 4" key="1">
    <citation type="submission" date="2020-07" db="EMBL/GenBank/DDBJ databases">
        <title>Genomic Encyclopedia of Type Strains, Phase IV (KMG-IV): sequencing the most valuable type-strain genomes for metagenomic binning, comparative biology and taxonomic classification.</title>
        <authorList>
            <person name="Goeker M."/>
        </authorList>
    </citation>
    <scope>NUCLEOTIDE SEQUENCE [LARGE SCALE GENOMIC DNA]</scope>
    <source>
        <strain evidence="3 4">DSM 45533</strain>
    </source>
</reference>
<comment type="caution">
    <text evidence="3">The sequence shown here is derived from an EMBL/GenBank/DDBJ whole genome shotgun (WGS) entry which is preliminary data.</text>
</comment>
<protein>
    <submittedName>
        <fullName evidence="3">NAD(P)-dependent dehydrogenase (Short-subunit alcohol dehydrogenase family)</fullName>
    </submittedName>
</protein>
<evidence type="ECO:0000313" key="3">
    <source>
        <dbReference type="EMBL" id="MBA2890990.1"/>
    </source>
</evidence>
<dbReference type="PROSITE" id="PS00061">
    <property type="entry name" value="ADH_SHORT"/>
    <property type="match status" value="1"/>
</dbReference>
<dbReference type="PRINTS" id="PR00081">
    <property type="entry name" value="GDHRDH"/>
</dbReference>
<name>A0A7W0CHD6_9ACTN</name>
<dbReference type="PANTHER" id="PTHR24321">
    <property type="entry name" value="DEHYDROGENASES, SHORT CHAIN"/>
    <property type="match status" value="1"/>
</dbReference>
<dbReference type="CDD" id="cd05233">
    <property type="entry name" value="SDR_c"/>
    <property type="match status" value="1"/>
</dbReference>
<accession>A0A7W0CHD6</accession>
<dbReference type="GO" id="GO:0016491">
    <property type="term" value="F:oxidoreductase activity"/>
    <property type="evidence" value="ECO:0007669"/>
    <property type="project" value="UniProtKB-KW"/>
</dbReference>
<sequence length="262" mass="26811">MRLAGKVALITGAGTGIGAATAQRFAAEGARVVLAGRRKEPLEEVAGRIGPGAALATPADMADTSQARAAVQAGLDRFGRLDVVVANAGGHGAEAVADTSDESWRLALDANLNTCFVTCREALPALMRQGGSIVVVSSIAGLAAAPGISGYVTTKHALVGLTRSIARDYGRHGVRANCLCPGWVRTPMADEEMDQLTGLTREQAYALVTKDVPLGRPATAEEIARICLFLASDDSAVMTGSVLVADGGATAVDLPTLAFDSP</sequence>
<evidence type="ECO:0000256" key="1">
    <source>
        <dbReference type="ARBA" id="ARBA00006484"/>
    </source>
</evidence>
<dbReference type="SUPFAM" id="SSF51735">
    <property type="entry name" value="NAD(P)-binding Rossmann-fold domains"/>
    <property type="match status" value="1"/>
</dbReference>
<organism evidence="3 4">
    <name type="scientific">Nonomuraea soli</name>
    <dbReference type="NCBI Taxonomy" id="1032476"/>
    <lineage>
        <taxon>Bacteria</taxon>
        <taxon>Bacillati</taxon>
        <taxon>Actinomycetota</taxon>
        <taxon>Actinomycetes</taxon>
        <taxon>Streptosporangiales</taxon>
        <taxon>Streptosporangiaceae</taxon>
        <taxon>Nonomuraea</taxon>
    </lineage>
</organism>
<proteinExistence type="inferred from homology"/>
<dbReference type="Gene3D" id="3.40.50.720">
    <property type="entry name" value="NAD(P)-binding Rossmann-like Domain"/>
    <property type="match status" value="1"/>
</dbReference>